<evidence type="ECO:0000313" key="2">
    <source>
        <dbReference type="Ensembl" id="ENSSLDP00000022479.1"/>
    </source>
</evidence>
<name>A0A3B4YHL0_SERLL</name>
<reference evidence="2" key="1">
    <citation type="submission" date="2025-08" db="UniProtKB">
        <authorList>
            <consortium name="Ensembl"/>
        </authorList>
    </citation>
    <scope>IDENTIFICATION</scope>
</reference>
<dbReference type="GeneTree" id="ENSGT01050000245335"/>
<keyword evidence="1" id="KW-1133">Transmembrane helix</keyword>
<dbReference type="AlphaFoldDB" id="A0A3B4YHL0"/>
<keyword evidence="3" id="KW-1185">Reference proteome</keyword>
<organism evidence="2 3">
    <name type="scientific">Seriola lalandi dorsalis</name>
    <dbReference type="NCBI Taxonomy" id="1841481"/>
    <lineage>
        <taxon>Eukaryota</taxon>
        <taxon>Metazoa</taxon>
        <taxon>Chordata</taxon>
        <taxon>Craniata</taxon>
        <taxon>Vertebrata</taxon>
        <taxon>Euteleostomi</taxon>
        <taxon>Actinopterygii</taxon>
        <taxon>Neopterygii</taxon>
        <taxon>Teleostei</taxon>
        <taxon>Neoteleostei</taxon>
        <taxon>Acanthomorphata</taxon>
        <taxon>Carangaria</taxon>
        <taxon>Carangiformes</taxon>
        <taxon>Carangidae</taxon>
        <taxon>Seriola</taxon>
    </lineage>
</organism>
<protein>
    <submittedName>
        <fullName evidence="2">Uncharacterized protein</fullName>
    </submittedName>
</protein>
<proteinExistence type="predicted"/>
<dbReference type="Proteomes" id="UP000261360">
    <property type="component" value="Unplaced"/>
</dbReference>
<reference evidence="2" key="2">
    <citation type="submission" date="2025-09" db="UniProtKB">
        <authorList>
            <consortium name="Ensembl"/>
        </authorList>
    </citation>
    <scope>IDENTIFICATION</scope>
</reference>
<evidence type="ECO:0000313" key="3">
    <source>
        <dbReference type="Proteomes" id="UP000261360"/>
    </source>
</evidence>
<dbReference type="Ensembl" id="ENSSLDT00000023207.1">
    <property type="protein sequence ID" value="ENSSLDP00000022479.1"/>
    <property type="gene ID" value="ENSSLDG00000017554.1"/>
</dbReference>
<keyword evidence="1" id="KW-0812">Transmembrane</keyword>
<keyword evidence="1" id="KW-0472">Membrane</keyword>
<evidence type="ECO:0000256" key="1">
    <source>
        <dbReference type="SAM" id="Phobius"/>
    </source>
</evidence>
<feature type="transmembrane region" description="Helical" evidence="1">
    <location>
        <begin position="46"/>
        <end position="64"/>
    </location>
</feature>
<accession>A0A3B4YHL0</accession>
<dbReference type="STRING" id="1841481.ENSSLDP00000022479"/>
<sequence length="65" mass="7389">MSRGVIQPSQQKLAEKLTILNDRGIGMLTRVYNIKKVRTHTHMFPIYWHLSVAVISKAVGVMLVL</sequence>
<dbReference type="InterPro" id="IPR019137">
    <property type="entry name" value="Nck-associated_protein-1"/>
</dbReference>
<dbReference type="Pfam" id="PF09735">
    <property type="entry name" value="Nckap1"/>
    <property type="match status" value="1"/>
</dbReference>